<dbReference type="InterPro" id="IPR002347">
    <property type="entry name" value="SDR_fam"/>
</dbReference>
<dbReference type="Pfam" id="PF00106">
    <property type="entry name" value="adh_short"/>
    <property type="match status" value="1"/>
</dbReference>
<dbReference type="PRINTS" id="PR00080">
    <property type="entry name" value="SDRFAMILY"/>
</dbReference>
<gene>
    <name evidence="4" type="ORF">SAMN05660874_01506</name>
</gene>
<evidence type="ECO:0000313" key="4">
    <source>
        <dbReference type="EMBL" id="SFS52457.1"/>
    </source>
</evidence>
<proteinExistence type="inferred from homology"/>
<dbReference type="PANTHER" id="PTHR24320">
    <property type="entry name" value="RETINOL DEHYDROGENASE"/>
    <property type="match status" value="1"/>
</dbReference>
<keyword evidence="2" id="KW-0560">Oxidoreductase</keyword>
<dbReference type="EMBL" id="FOZX01000002">
    <property type="protein sequence ID" value="SFS52457.1"/>
    <property type="molecule type" value="Genomic_DNA"/>
</dbReference>
<dbReference type="SUPFAM" id="SSF51735">
    <property type="entry name" value="NAD(P)-binding Rossmann-fold domains"/>
    <property type="match status" value="1"/>
</dbReference>
<dbReference type="Gene3D" id="3.40.50.720">
    <property type="entry name" value="NAD(P)-binding Rossmann-like Domain"/>
    <property type="match status" value="1"/>
</dbReference>
<sequence>MSTERTVLVTGSTDGIGRRTAEKLAGPGVHLLVHGRSAERGAAVVEDVERAGASATFLEADLSSLAGVRALADSVLARCERLDVLVNNAGISKPSAPREVTVDGFESHLAINYLASFLLTRLLQPLLGTSRVVNVVSAAQDALDFDDLMLERGYSGFRAYGQSKLAQVMLTLDLAAEGVTANCLHPGTHLDTTMVRAAGIRPAGTADSGAAAVVALATADGISGRYFDARRESRAHPQAYDEQARERLDAEARRLTALDR</sequence>
<dbReference type="PRINTS" id="PR00081">
    <property type="entry name" value="GDHRDH"/>
</dbReference>
<dbReference type="GO" id="GO:0016491">
    <property type="term" value="F:oxidoreductase activity"/>
    <property type="evidence" value="ECO:0007669"/>
    <property type="project" value="UniProtKB-KW"/>
</dbReference>
<organism evidence="4 5">
    <name type="scientific">Saccharopolyspora flava</name>
    <dbReference type="NCBI Taxonomy" id="95161"/>
    <lineage>
        <taxon>Bacteria</taxon>
        <taxon>Bacillati</taxon>
        <taxon>Actinomycetota</taxon>
        <taxon>Actinomycetes</taxon>
        <taxon>Pseudonocardiales</taxon>
        <taxon>Pseudonocardiaceae</taxon>
        <taxon>Saccharopolyspora</taxon>
    </lineage>
</organism>
<keyword evidence="5" id="KW-1185">Reference proteome</keyword>
<dbReference type="PANTHER" id="PTHR24320:SF148">
    <property type="entry name" value="NAD(P)-BINDING ROSSMANN-FOLD SUPERFAMILY PROTEIN"/>
    <property type="match status" value="1"/>
</dbReference>
<accession>A0A1I6QIX3</accession>
<dbReference type="STRING" id="95161.SAMN05660874_01506"/>
<dbReference type="AlphaFoldDB" id="A0A1I6QIX3"/>
<dbReference type="Proteomes" id="UP000198852">
    <property type="component" value="Unassembled WGS sequence"/>
</dbReference>
<evidence type="ECO:0000313" key="5">
    <source>
        <dbReference type="Proteomes" id="UP000198852"/>
    </source>
</evidence>
<protein>
    <submittedName>
        <fullName evidence="4">NAD(P)-dependent dehydrogenase, short-chain alcohol dehydrogenase family</fullName>
    </submittedName>
</protein>
<dbReference type="InterPro" id="IPR036291">
    <property type="entry name" value="NAD(P)-bd_dom_sf"/>
</dbReference>
<evidence type="ECO:0000256" key="3">
    <source>
        <dbReference type="RuleBase" id="RU000363"/>
    </source>
</evidence>
<evidence type="ECO:0000256" key="2">
    <source>
        <dbReference type="ARBA" id="ARBA00023002"/>
    </source>
</evidence>
<comment type="similarity">
    <text evidence="1 3">Belongs to the short-chain dehydrogenases/reductases (SDR) family.</text>
</comment>
<reference evidence="5" key="1">
    <citation type="submission" date="2016-10" db="EMBL/GenBank/DDBJ databases">
        <authorList>
            <person name="Varghese N."/>
            <person name="Submissions S."/>
        </authorList>
    </citation>
    <scope>NUCLEOTIDE SEQUENCE [LARGE SCALE GENOMIC DNA]</scope>
    <source>
        <strain evidence="5">DSM 44771</strain>
    </source>
</reference>
<evidence type="ECO:0000256" key="1">
    <source>
        <dbReference type="ARBA" id="ARBA00006484"/>
    </source>
</evidence>
<name>A0A1I6QIX3_9PSEU</name>